<protein>
    <submittedName>
        <fullName evidence="2">Uncharacterized protein</fullName>
    </submittedName>
</protein>
<dbReference type="AlphaFoldDB" id="I3C9J2"/>
<keyword evidence="1" id="KW-0732">Signal</keyword>
<evidence type="ECO:0000313" key="2">
    <source>
        <dbReference type="EMBL" id="EIJ40285.1"/>
    </source>
</evidence>
<keyword evidence="3" id="KW-1185">Reference proteome</keyword>
<dbReference type="HOGENOM" id="CLU_1747186_0_0_10"/>
<gene>
    <name evidence="2" type="ORF">JoomaDRAFT_3340</name>
</gene>
<organism evidence="2 3">
    <name type="scientific">Galbibacter orientalis DSM 19592</name>
    <dbReference type="NCBI Taxonomy" id="926559"/>
    <lineage>
        <taxon>Bacteria</taxon>
        <taxon>Pseudomonadati</taxon>
        <taxon>Bacteroidota</taxon>
        <taxon>Flavobacteriia</taxon>
        <taxon>Flavobacteriales</taxon>
        <taxon>Flavobacteriaceae</taxon>
        <taxon>Galbibacter</taxon>
    </lineage>
</organism>
<evidence type="ECO:0000256" key="1">
    <source>
        <dbReference type="SAM" id="SignalP"/>
    </source>
</evidence>
<sequence length="149" mass="17079">MKKLILLLLILSAGVTKAQDSQDYIDLIKANLNLELKSFIYEELELSPSEEEAFAPIFDKYLDESGEIAVEKAALFELYSNNLTTYTEDQINDLNKEVIKTDLQKVKTDKKYYGKFVKAIGVKKTTNFFFLKRYLDNVVDGAKLDFLAE</sequence>
<feature type="chain" id="PRO_5003668506" evidence="1">
    <location>
        <begin position="19"/>
        <end position="149"/>
    </location>
</feature>
<dbReference type="Proteomes" id="UP000004690">
    <property type="component" value="Unassembled WGS sequence"/>
</dbReference>
<feature type="signal peptide" evidence="1">
    <location>
        <begin position="1"/>
        <end position="18"/>
    </location>
</feature>
<evidence type="ECO:0000313" key="3">
    <source>
        <dbReference type="Proteomes" id="UP000004690"/>
    </source>
</evidence>
<dbReference type="OrthoDB" id="660497at2"/>
<dbReference type="RefSeq" id="WP_008614470.1">
    <property type="nucleotide sequence ID" value="NZ_JH651379.1"/>
</dbReference>
<name>I3C9J2_9FLAO</name>
<dbReference type="EMBL" id="JH651379">
    <property type="protein sequence ID" value="EIJ40285.1"/>
    <property type="molecule type" value="Genomic_DNA"/>
</dbReference>
<reference evidence="2 3" key="1">
    <citation type="submission" date="2012-02" db="EMBL/GenBank/DDBJ databases">
        <title>Improved High-Quality Draft genome of Joostella marina DSM 19592.</title>
        <authorList>
            <consortium name="US DOE Joint Genome Institute (JGI-PGF)"/>
            <person name="Lucas S."/>
            <person name="Copeland A."/>
            <person name="Lapidus A."/>
            <person name="Bruce D."/>
            <person name="Goodwin L."/>
            <person name="Pitluck S."/>
            <person name="Peters L."/>
            <person name="Chertkov O."/>
            <person name="Ovchinnikova G."/>
            <person name="Kyrpides N."/>
            <person name="Mavromatis K."/>
            <person name="Detter J.C."/>
            <person name="Han C."/>
            <person name="Land M."/>
            <person name="Hauser L."/>
            <person name="Markowitz V."/>
            <person name="Cheng J.-F."/>
            <person name="Hugenholtz P."/>
            <person name="Woyke T."/>
            <person name="Wu D."/>
            <person name="Tindall B."/>
            <person name="Brambilla E."/>
            <person name="Klenk H.-P."/>
            <person name="Eisen J.A."/>
        </authorList>
    </citation>
    <scope>NUCLEOTIDE SEQUENCE [LARGE SCALE GENOMIC DNA]</scope>
    <source>
        <strain evidence="2 3">DSM 19592</strain>
    </source>
</reference>
<accession>I3C9J2</accession>
<dbReference type="STRING" id="926559.JoomaDRAFT_3340"/>
<proteinExistence type="predicted"/>